<evidence type="ECO:0000313" key="3">
    <source>
        <dbReference type="Proteomes" id="UP000807025"/>
    </source>
</evidence>
<dbReference type="Proteomes" id="UP000807025">
    <property type="component" value="Unassembled WGS sequence"/>
</dbReference>
<gene>
    <name evidence="2" type="ORF">BDN71DRAFT_1509994</name>
</gene>
<organism evidence="2 3">
    <name type="scientific">Pleurotus eryngii</name>
    <name type="common">Boletus of the steppes</name>
    <dbReference type="NCBI Taxonomy" id="5323"/>
    <lineage>
        <taxon>Eukaryota</taxon>
        <taxon>Fungi</taxon>
        <taxon>Dikarya</taxon>
        <taxon>Basidiomycota</taxon>
        <taxon>Agaricomycotina</taxon>
        <taxon>Agaricomycetes</taxon>
        <taxon>Agaricomycetidae</taxon>
        <taxon>Agaricales</taxon>
        <taxon>Pleurotineae</taxon>
        <taxon>Pleurotaceae</taxon>
        <taxon>Pleurotus</taxon>
    </lineage>
</organism>
<keyword evidence="3" id="KW-1185">Reference proteome</keyword>
<feature type="region of interest" description="Disordered" evidence="1">
    <location>
        <begin position="1"/>
        <end position="20"/>
    </location>
</feature>
<dbReference type="AlphaFoldDB" id="A0A9P5ZU79"/>
<dbReference type="EMBL" id="MU154611">
    <property type="protein sequence ID" value="KAF9491866.1"/>
    <property type="molecule type" value="Genomic_DNA"/>
</dbReference>
<sequence length="159" mass="17974">MEFPAHRMVEPTRAHSQSTLLRKHGAYSSCSVPSALRTGIGSWTERKHHKEDKGAADRRRPAEIEADDFWCYSIPPTNSNGDYNSYDKGYDNPDLPTTPALTPQVHASPKSGIHTEVVSKKHTTPETPLNAFQVTQNSLNHQFIDLDWYKCVRLRWDAG</sequence>
<accession>A0A9P5ZU79</accession>
<proteinExistence type="predicted"/>
<protein>
    <submittedName>
        <fullName evidence="2">Uncharacterized protein</fullName>
    </submittedName>
</protein>
<reference evidence="2" key="1">
    <citation type="submission" date="2020-11" db="EMBL/GenBank/DDBJ databases">
        <authorList>
            <consortium name="DOE Joint Genome Institute"/>
            <person name="Ahrendt S."/>
            <person name="Riley R."/>
            <person name="Andreopoulos W."/>
            <person name="Labutti K."/>
            <person name="Pangilinan J."/>
            <person name="Ruiz-Duenas F.J."/>
            <person name="Barrasa J.M."/>
            <person name="Sanchez-Garcia M."/>
            <person name="Camarero S."/>
            <person name="Miyauchi S."/>
            <person name="Serrano A."/>
            <person name="Linde D."/>
            <person name="Babiker R."/>
            <person name="Drula E."/>
            <person name="Ayuso-Fernandez I."/>
            <person name="Pacheco R."/>
            <person name="Padilla G."/>
            <person name="Ferreira P."/>
            <person name="Barriuso J."/>
            <person name="Kellner H."/>
            <person name="Castanera R."/>
            <person name="Alfaro M."/>
            <person name="Ramirez L."/>
            <person name="Pisabarro A.G."/>
            <person name="Kuo A."/>
            <person name="Tritt A."/>
            <person name="Lipzen A."/>
            <person name="He G."/>
            <person name="Yan M."/>
            <person name="Ng V."/>
            <person name="Cullen D."/>
            <person name="Martin F."/>
            <person name="Rosso M.-N."/>
            <person name="Henrissat B."/>
            <person name="Hibbett D."/>
            <person name="Martinez A.T."/>
            <person name="Grigoriev I.V."/>
        </authorList>
    </citation>
    <scope>NUCLEOTIDE SEQUENCE</scope>
    <source>
        <strain evidence="2">ATCC 90797</strain>
    </source>
</reference>
<name>A0A9P5ZU79_PLEER</name>
<evidence type="ECO:0000256" key="1">
    <source>
        <dbReference type="SAM" id="MobiDB-lite"/>
    </source>
</evidence>
<feature type="compositionally biased region" description="Basic and acidic residues" evidence="1">
    <location>
        <begin position="1"/>
        <end position="13"/>
    </location>
</feature>
<comment type="caution">
    <text evidence="2">The sequence shown here is derived from an EMBL/GenBank/DDBJ whole genome shotgun (WGS) entry which is preliminary data.</text>
</comment>
<evidence type="ECO:0000313" key="2">
    <source>
        <dbReference type="EMBL" id="KAF9491866.1"/>
    </source>
</evidence>